<dbReference type="EMBL" id="JAUJEB010000001">
    <property type="protein sequence ID" value="MDN5212441.1"/>
    <property type="molecule type" value="Genomic_DNA"/>
</dbReference>
<sequence length="210" mass="23669">MKRIMAGMLLAIVAYLLTAVILSIIPTNPRPVNCLEKKEIFVTTNGIHLALILPVELIDQGFRTALKIPPGINFVSFGWGDRAFYLNTPDWTDLKIQTAIKALFVKSETALHVTNYKEPEVLWKAVAICPSQIESLNDFIRNSFKTNEASLLLEIEGAGYGRNDKFYEAIGSYTCIYTCNNWVNEGLKRTKIKTSVWSPFDHGVLYHLGR</sequence>
<dbReference type="InterPro" id="IPR011727">
    <property type="entry name" value="CHP02117"/>
</dbReference>
<evidence type="ECO:0000313" key="1">
    <source>
        <dbReference type="EMBL" id="MDN5212441.1"/>
    </source>
</evidence>
<gene>
    <name evidence="1" type="ORF">QQ020_10305</name>
</gene>
<dbReference type="RefSeq" id="WP_346757758.1">
    <property type="nucleotide sequence ID" value="NZ_JAUJEB010000001.1"/>
</dbReference>
<dbReference type="Pfam" id="PF09601">
    <property type="entry name" value="DUF2459"/>
    <property type="match status" value="1"/>
</dbReference>
<name>A0ABT8L5W2_9BACT</name>
<organism evidence="1 2">
    <name type="scientific">Agaribacillus aureus</name>
    <dbReference type="NCBI Taxonomy" id="3051825"/>
    <lineage>
        <taxon>Bacteria</taxon>
        <taxon>Pseudomonadati</taxon>
        <taxon>Bacteroidota</taxon>
        <taxon>Cytophagia</taxon>
        <taxon>Cytophagales</taxon>
        <taxon>Splendidivirgaceae</taxon>
        <taxon>Agaribacillus</taxon>
    </lineage>
</organism>
<dbReference type="Proteomes" id="UP001172083">
    <property type="component" value="Unassembled WGS sequence"/>
</dbReference>
<comment type="caution">
    <text evidence="1">The sequence shown here is derived from an EMBL/GenBank/DDBJ whole genome shotgun (WGS) entry which is preliminary data.</text>
</comment>
<accession>A0ABT8L5W2</accession>
<reference evidence="1" key="1">
    <citation type="submission" date="2023-06" db="EMBL/GenBank/DDBJ databases">
        <title>Genomic of Agaribacillus aureum.</title>
        <authorList>
            <person name="Wang G."/>
        </authorList>
    </citation>
    <scope>NUCLEOTIDE SEQUENCE</scope>
    <source>
        <strain evidence="1">BMA12</strain>
    </source>
</reference>
<protein>
    <submittedName>
        <fullName evidence="1">DUF2459 domain-containing protein</fullName>
    </submittedName>
</protein>
<proteinExistence type="predicted"/>
<keyword evidence="2" id="KW-1185">Reference proteome</keyword>
<evidence type="ECO:0000313" key="2">
    <source>
        <dbReference type="Proteomes" id="UP001172083"/>
    </source>
</evidence>